<gene>
    <name evidence="7" type="primary">LOC106520556</name>
</gene>
<dbReference type="Gene3D" id="1.25.40.90">
    <property type="match status" value="1"/>
</dbReference>
<evidence type="ECO:0000256" key="3">
    <source>
        <dbReference type="SAM" id="MobiDB-lite"/>
    </source>
</evidence>
<feature type="region of interest" description="Disordered" evidence="3">
    <location>
        <begin position="616"/>
        <end position="645"/>
    </location>
</feature>
<evidence type="ECO:0000313" key="6">
    <source>
        <dbReference type="Proteomes" id="UP000192220"/>
    </source>
</evidence>
<dbReference type="Pfam" id="PF04818">
    <property type="entry name" value="CID"/>
    <property type="match status" value="1"/>
</dbReference>
<dbReference type="RefSeq" id="XP_013868184.1">
    <property type="nucleotide sequence ID" value="XM_014012730.1"/>
</dbReference>
<name>A0A2I4BKA9_AUSLI</name>
<sequence>MDAVNAFNVELFSMIDMKPPISRAKMMSVTKSAIKAIKLYKHVVQIVEKFIKKCKPELKVPGLYVVDSIVRQSRHQFGVEKDVFGPRFLKNFTDTFQNLYHCPEDDKNKIIRVLNLWEKNGVFSMDILQPLMDMANGGAYSPALEATIKPQPETTSPVCNPSVMPAEHQLPSSDALAAVAQLLQSPQCQELQMMLQNIQQADKTLGATAIANHIPSPTQTSVTHLNSHGAETVKKNSSAEKLLSRFDYNEEVAEMPVSDVNVHLQGIPKNMLNQFHGQMLNTNAHLDMVGQAVDIKHSRGMSYGEHHLTPDGYNSLQDSYAQSRENSKENSSTRLEDRRRSYGRRSRSSSRSPRRRSRSSSHTRWSRLRRSRSRDQHRRSRSRSQDRSERGKDRESRQRGFPSIKSQTLGVCSTTLWVGQLDKKTQQSDVMSLLEEFGQIESINMIPPRGCAYIVMVHRQDAYTALKKLSRGSYKVNQKPVKIAWALNKGIKPAHKKFWDVEQGVTYIPWSKVKVEELESYQEGGMLDPETLNPEWNNSKELNNQPAANRALEMVPDPTLTAHIQMTTGQQAEPIGSPPAFQSPIMLSPTSMPPAGAPFIPAEFAAVNLSVAGNVKAPEDSTENSTGDNEPSSAMSTGNQLGSPTAQMMAMPNPAVMQGRPPRPGMSPLQPPLGMPNPHMRPFPSPQNMQHMPAQMMRGGPMFPPERFRMSMHFPPRGPPFQRFPPTRPEILDGSERGHFGTARPGFRYPPFQRGRW</sequence>
<dbReference type="SUPFAM" id="SSF48464">
    <property type="entry name" value="ENTH/VHS domain"/>
    <property type="match status" value="1"/>
</dbReference>
<feature type="compositionally biased region" description="Polar residues" evidence="3">
    <location>
        <begin position="623"/>
        <end position="645"/>
    </location>
</feature>
<keyword evidence="1 2" id="KW-0694">RNA-binding</keyword>
<feature type="compositionally biased region" description="Basic and acidic residues" evidence="3">
    <location>
        <begin position="383"/>
        <end position="398"/>
    </location>
</feature>
<feature type="region of interest" description="Disordered" evidence="3">
    <location>
        <begin position="303"/>
        <end position="405"/>
    </location>
</feature>
<dbReference type="InterPro" id="IPR035979">
    <property type="entry name" value="RBD_domain_sf"/>
</dbReference>
<dbReference type="GeneID" id="106520556"/>
<dbReference type="SMART" id="SM00360">
    <property type="entry name" value="RRM"/>
    <property type="match status" value="1"/>
</dbReference>
<reference evidence="7" key="1">
    <citation type="submission" date="2025-08" db="UniProtKB">
        <authorList>
            <consortium name="RefSeq"/>
        </authorList>
    </citation>
    <scope>IDENTIFICATION</scope>
    <source>
        <strain evidence="7">Quisiro</strain>
        <tissue evidence="7">Liver</tissue>
    </source>
</reference>
<dbReference type="KEGG" id="alim:106520556"/>
<keyword evidence="6" id="KW-1185">Reference proteome</keyword>
<dbReference type="PROSITE" id="PS50102">
    <property type="entry name" value="RRM"/>
    <property type="match status" value="1"/>
</dbReference>
<dbReference type="Gene3D" id="3.30.70.330">
    <property type="match status" value="1"/>
</dbReference>
<evidence type="ECO:0000259" key="4">
    <source>
        <dbReference type="PROSITE" id="PS50102"/>
    </source>
</evidence>
<dbReference type="PANTHER" id="PTHR23140">
    <property type="entry name" value="RNA PROCESSING PROTEIN LD23810P"/>
    <property type="match status" value="1"/>
</dbReference>
<dbReference type="GO" id="GO:2000805">
    <property type="term" value="P:negative regulation of termination of RNA polymerase II transcription, poly(A)-coupled"/>
    <property type="evidence" value="ECO:0007669"/>
    <property type="project" value="TreeGrafter"/>
</dbReference>
<evidence type="ECO:0000313" key="7">
    <source>
        <dbReference type="RefSeq" id="XP_013868184.1"/>
    </source>
</evidence>
<dbReference type="Pfam" id="PF00076">
    <property type="entry name" value="RRM_1"/>
    <property type="match status" value="1"/>
</dbReference>
<dbReference type="PANTHER" id="PTHR23140:SF3">
    <property type="entry name" value="SR-RELATED AND CTD-ASSOCIATED FACTOR 4"/>
    <property type="match status" value="1"/>
</dbReference>
<dbReference type="SUPFAM" id="SSF54928">
    <property type="entry name" value="RNA-binding domain, RBD"/>
    <property type="match status" value="1"/>
</dbReference>
<evidence type="ECO:0000259" key="5">
    <source>
        <dbReference type="PROSITE" id="PS51391"/>
    </source>
</evidence>
<dbReference type="InterPro" id="IPR006569">
    <property type="entry name" value="CID_dom"/>
</dbReference>
<feature type="region of interest" description="Disordered" evidence="3">
    <location>
        <begin position="734"/>
        <end position="757"/>
    </location>
</feature>
<organism evidence="6 7">
    <name type="scientific">Austrofundulus limnaeus</name>
    <name type="common">Annual killifish</name>
    <dbReference type="NCBI Taxonomy" id="52670"/>
    <lineage>
        <taxon>Eukaryota</taxon>
        <taxon>Metazoa</taxon>
        <taxon>Chordata</taxon>
        <taxon>Craniata</taxon>
        <taxon>Vertebrata</taxon>
        <taxon>Euteleostomi</taxon>
        <taxon>Actinopterygii</taxon>
        <taxon>Neopterygii</taxon>
        <taxon>Teleostei</taxon>
        <taxon>Neoteleostei</taxon>
        <taxon>Acanthomorphata</taxon>
        <taxon>Ovalentaria</taxon>
        <taxon>Atherinomorphae</taxon>
        <taxon>Cyprinodontiformes</taxon>
        <taxon>Rivulidae</taxon>
        <taxon>Austrofundulus</taxon>
    </lineage>
</organism>
<dbReference type="AlphaFoldDB" id="A0A2I4BKA9"/>
<dbReference type="SMART" id="SM00582">
    <property type="entry name" value="RPR"/>
    <property type="match status" value="1"/>
</dbReference>
<proteinExistence type="predicted"/>
<feature type="domain" description="CID" evidence="5">
    <location>
        <begin position="1"/>
        <end position="139"/>
    </location>
</feature>
<dbReference type="GO" id="GO:1990269">
    <property type="term" value="F:RNA polymerase II C-terminal domain phosphoserine binding"/>
    <property type="evidence" value="ECO:0007669"/>
    <property type="project" value="TreeGrafter"/>
</dbReference>
<dbReference type="STRING" id="52670.A0A2I4BKA9"/>
<dbReference type="GO" id="GO:0003723">
    <property type="term" value="F:RNA binding"/>
    <property type="evidence" value="ECO:0007669"/>
    <property type="project" value="UniProtKB-UniRule"/>
</dbReference>
<protein>
    <submittedName>
        <fullName evidence="7">Splicing factor, arginine/serine-rich 15</fullName>
    </submittedName>
</protein>
<dbReference type="InterPro" id="IPR000504">
    <property type="entry name" value="RRM_dom"/>
</dbReference>
<feature type="domain" description="RRM" evidence="4">
    <location>
        <begin position="414"/>
        <end position="488"/>
    </location>
</feature>
<dbReference type="PROSITE" id="PS51391">
    <property type="entry name" value="CID"/>
    <property type="match status" value="1"/>
</dbReference>
<dbReference type="OrthoDB" id="79367at2759"/>
<accession>A0A2I4BKA9</accession>
<dbReference type="InterPro" id="IPR051485">
    <property type="entry name" value="SR-CTD_assoc_factor"/>
</dbReference>
<feature type="compositionally biased region" description="Basic residues" evidence="3">
    <location>
        <begin position="341"/>
        <end position="382"/>
    </location>
</feature>
<dbReference type="InParanoid" id="A0A2I4BKA9"/>
<evidence type="ECO:0000256" key="2">
    <source>
        <dbReference type="PROSITE-ProRule" id="PRU00176"/>
    </source>
</evidence>
<dbReference type="Proteomes" id="UP000192220">
    <property type="component" value="Unplaced"/>
</dbReference>
<dbReference type="FunFam" id="1.25.40.90:FF:000004">
    <property type="entry name" value="splicing factor, arginine/serine-rich 15"/>
    <property type="match status" value="1"/>
</dbReference>
<evidence type="ECO:0000256" key="1">
    <source>
        <dbReference type="ARBA" id="ARBA00022884"/>
    </source>
</evidence>
<dbReference type="InterPro" id="IPR012677">
    <property type="entry name" value="Nucleotide-bd_a/b_plait_sf"/>
</dbReference>
<feature type="compositionally biased region" description="Polar residues" evidence="3">
    <location>
        <begin position="312"/>
        <end position="333"/>
    </location>
</feature>
<dbReference type="GO" id="GO:0005634">
    <property type="term" value="C:nucleus"/>
    <property type="evidence" value="ECO:0007669"/>
    <property type="project" value="TreeGrafter"/>
</dbReference>
<dbReference type="InterPro" id="IPR008942">
    <property type="entry name" value="ENTH_VHS"/>
</dbReference>